<dbReference type="InterPro" id="IPR051994">
    <property type="entry name" value="WW_domain-binding"/>
</dbReference>
<feature type="compositionally biased region" description="Polar residues" evidence="1">
    <location>
        <begin position="196"/>
        <end position="211"/>
    </location>
</feature>
<keyword evidence="2" id="KW-0472">Membrane</keyword>
<gene>
    <name evidence="4" type="primary">wbp1lb</name>
</gene>
<feature type="transmembrane region" description="Helical" evidence="2">
    <location>
        <begin position="61"/>
        <end position="79"/>
    </location>
</feature>
<evidence type="ECO:0000313" key="4">
    <source>
        <dbReference type="RefSeq" id="XP_030636147.1"/>
    </source>
</evidence>
<dbReference type="PANTHER" id="PTHR16209:SF4">
    <property type="entry name" value="WW DOMAIN BINDING PROTEIN 1-LIKE"/>
    <property type="match status" value="1"/>
</dbReference>
<keyword evidence="3" id="KW-1185">Reference proteome</keyword>
<accession>A0A6J2VVT0</accession>
<evidence type="ECO:0000256" key="1">
    <source>
        <dbReference type="SAM" id="MobiDB-lite"/>
    </source>
</evidence>
<dbReference type="Pfam" id="PF11669">
    <property type="entry name" value="WBP-1"/>
    <property type="match status" value="1"/>
</dbReference>
<name>A0A6J2VVT0_CHACN</name>
<evidence type="ECO:0000256" key="2">
    <source>
        <dbReference type="SAM" id="Phobius"/>
    </source>
</evidence>
<dbReference type="Proteomes" id="UP000504632">
    <property type="component" value="Chromosome 7"/>
</dbReference>
<dbReference type="AlphaFoldDB" id="A0A6J2VVT0"/>
<feature type="region of interest" description="Disordered" evidence="1">
    <location>
        <begin position="133"/>
        <end position="226"/>
    </location>
</feature>
<dbReference type="CTD" id="553658"/>
<reference evidence="4" key="1">
    <citation type="submission" date="2025-08" db="UniProtKB">
        <authorList>
            <consortium name="RefSeq"/>
        </authorList>
    </citation>
    <scope>IDENTIFICATION</scope>
</reference>
<dbReference type="OrthoDB" id="10070083at2759"/>
<protein>
    <submittedName>
        <fullName evidence="4">WW domain binding protein 1-like b</fullName>
    </submittedName>
</protein>
<dbReference type="InterPro" id="IPR021684">
    <property type="entry name" value="WBP1-like"/>
</dbReference>
<dbReference type="PANTHER" id="PTHR16209">
    <property type="entry name" value="VESICULAR, OVEREXPRESSED IN CANCER, PROSURVIVAL PROTEIN 1"/>
    <property type="match status" value="1"/>
</dbReference>
<evidence type="ECO:0000313" key="3">
    <source>
        <dbReference type="Proteomes" id="UP000504632"/>
    </source>
</evidence>
<dbReference type="RefSeq" id="XP_030636147.1">
    <property type="nucleotide sequence ID" value="XM_030780287.1"/>
</dbReference>
<sequence length="357" mass="39679">MTVEYYGKMGLFLYAVGSVSPTEASVLEVVHCEGVNNQSYVCESGHCCGESQCCSYYYELWWFWLVWAVIFILSCCCVCHHRRTKHRLQQQQRQHEINLIAYREAHNYTSIPFYFRFLPSYLLPDYEEVVNRPPTPPPPYSAVNIGPSPAVSPLTTEPQEGHCPSRQATPVPPVSDTLCSRSSTEEIHSPGDYSLKANSKTQSGLERSGSGQIALPLEETSSVEKREDCRKELLRDVAVSEEKDRVLGRHRRFTGDSGIEVCVCGRGSGVGGGVLENREAKEMEGLLSEEEQEDDSAEFCEGCGHRSYGDVEQGLVATERSAEHGASPVSQPHSVCLYLHTIEEQEGPHHGNGESQS</sequence>
<dbReference type="InParanoid" id="A0A6J2VVT0"/>
<organism evidence="3 4">
    <name type="scientific">Chanos chanos</name>
    <name type="common">Milkfish</name>
    <name type="synonym">Mugil chanos</name>
    <dbReference type="NCBI Taxonomy" id="29144"/>
    <lineage>
        <taxon>Eukaryota</taxon>
        <taxon>Metazoa</taxon>
        <taxon>Chordata</taxon>
        <taxon>Craniata</taxon>
        <taxon>Vertebrata</taxon>
        <taxon>Euteleostomi</taxon>
        <taxon>Actinopterygii</taxon>
        <taxon>Neopterygii</taxon>
        <taxon>Teleostei</taxon>
        <taxon>Ostariophysi</taxon>
        <taxon>Gonorynchiformes</taxon>
        <taxon>Chanidae</taxon>
        <taxon>Chanos</taxon>
    </lineage>
</organism>
<proteinExistence type="predicted"/>
<keyword evidence="2" id="KW-0812">Transmembrane</keyword>
<dbReference type="GeneID" id="115817046"/>
<keyword evidence="2" id="KW-1133">Transmembrane helix</keyword>